<evidence type="ECO:0000256" key="2">
    <source>
        <dbReference type="ARBA" id="ARBA00006275"/>
    </source>
</evidence>
<dbReference type="CDD" id="cd08977">
    <property type="entry name" value="SusD"/>
    <property type="match status" value="1"/>
</dbReference>
<dbReference type="Pfam" id="PF14322">
    <property type="entry name" value="SusD-like_3"/>
    <property type="match status" value="1"/>
</dbReference>
<dbReference type="OrthoDB" id="5694214at2"/>
<organism evidence="8 9">
    <name type="scientific">Pustulibacterium marinum</name>
    <dbReference type="NCBI Taxonomy" id="1224947"/>
    <lineage>
        <taxon>Bacteria</taxon>
        <taxon>Pseudomonadati</taxon>
        <taxon>Bacteroidota</taxon>
        <taxon>Flavobacteriia</taxon>
        <taxon>Flavobacteriales</taxon>
        <taxon>Flavobacteriaceae</taxon>
        <taxon>Pustulibacterium</taxon>
    </lineage>
</organism>
<comment type="similarity">
    <text evidence="2">Belongs to the SusD family.</text>
</comment>
<proteinExistence type="inferred from homology"/>
<evidence type="ECO:0000259" key="7">
    <source>
        <dbReference type="Pfam" id="PF14322"/>
    </source>
</evidence>
<evidence type="ECO:0000313" key="8">
    <source>
        <dbReference type="EMBL" id="SFU60540.1"/>
    </source>
</evidence>
<dbReference type="EMBL" id="FPBK01000009">
    <property type="protein sequence ID" value="SFU60540.1"/>
    <property type="molecule type" value="Genomic_DNA"/>
</dbReference>
<dbReference type="PROSITE" id="PS51257">
    <property type="entry name" value="PROKAR_LIPOPROTEIN"/>
    <property type="match status" value="1"/>
</dbReference>
<keyword evidence="5" id="KW-0998">Cell outer membrane</keyword>
<dbReference type="Gene3D" id="1.25.40.390">
    <property type="match status" value="1"/>
</dbReference>
<keyword evidence="3" id="KW-0732">Signal</keyword>
<evidence type="ECO:0000256" key="4">
    <source>
        <dbReference type="ARBA" id="ARBA00023136"/>
    </source>
</evidence>
<keyword evidence="4" id="KW-0472">Membrane</keyword>
<accession>A0A1I7HIF2</accession>
<dbReference type="InterPro" id="IPR011990">
    <property type="entry name" value="TPR-like_helical_dom_sf"/>
</dbReference>
<evidence type="ECO:0000256" key="1">
    <source>
        <dbReference type="ARBA" id="ARBA00004442"/>
    </source>
</evidence>
<gene>
    <name evidence="8" type="ORF">SAMN05216480_109111</name>
</gene>
<dbReference type="SUPFAM" id="SSF48452">
    <property type="entry name" value="TPR-like"/>
    <property type="match status" value="1"/>
</dbReference>
<keyword evidence="9" id="KW-1185">Reference proteome</keyword>
<dbReference type="InterPro" id="IPR012944">
    <property type="entry name" value="SusD_RagB_dom"/>
</dbReference>
<name>A0A1I7HIF2_9FLAO</name>
<sequence>MKISKYILIGLTAAFSFSCEKDLEQVNQNQIGSDQYWQTEEDLADGVTGIYNRLLRDGAYMRTLPSLQDGRGDDITSASPWTIYPLTAKFTVQADYDVLQWPWRDFYDLIDKANSVLYYAPEIEFEDQDYKDRQVGQAYFLRALAYFTLINNYEQVPLVLEPALSRDEYYPETATPEETWAQIESDLLNAKELLPETYVGVSGADNGQLGRATWGAATGLLGKVYMFQEKWSDAEEVLGEVIESGVYSLVPDYADNFTMNNENNSESLFEIQFGNFGTDGNWVGASTSNWRQGCAINFNYGIGAFGGYTDLDISEWIYEEYQQERCVDGTLDPRMYTTIVSYEEEYDTYTDGRSNTIFETNPWESGVLSTDEIYIGKYTYARIPGYTIESDGILGASTINYRVMRYAEVLLLYAEALNELGNTNAAYPYIQEVRDRANLPDLATEMPNMTQAEMREQLAHERALELAVEGIRFFDIQRWGWLYDSEKLEELRAHDSEFDTWTEGNEYLPIPQVELDVNSNLSPNSSN</sequence>
<dbReference type="STRING" id="1224947.SAMN05216480_109111"/>
<dbReference type="AlphaFoldDB" id="A0A1I7HIF2"/>
<protein>
    <submittedName>
        <fullName evidence="8">Starch-binding associating with outer membrane</fullName>
    </submittedName>
</protein>
<dbReference type="InterPro" id="IPR033985">
    <property type="entry name" value="SusD-like_N"/>
</dbReference>
<evidence type="ECO:0000259" key="6">
    <source>
        <dbReference type="Pfam" id="PF07980"/>
    </source>
</evidence>
<evidence type="ECO:0000256" key="5">
    <source>
        <dbReference type="ARBA" id="ARBA00023237"/>
    </source>
</evidence>
<dbReference type="Proteomes" id="UP000199138">
    <property type="component" value="Unassembled WGS sequence"/>
</dbReference>
<evidence type="ECO:0000256" key="3">
    <source>
        <dbReference type="ARBA" id="ARBA00022729"/>
    </source>
</evidence>
<evidence type="ECO:0000313" key="9">
    <source>
        <dbReference type="Proteomes" id="UP000199138"/>
    </source>
</evidence>
<feature type="domain" description="RagB/SusD" evidence="6">
    <location>
        <begin position="252"/>
        <end position="524"/>
    </location>
</feature>
<feature type="domain" description="SusD-like N-terminal" evidence="7">
    <location>
        <begin position="37"/>
        <end position="225"/>
    </location>
</feature>
<dbReference type="Pfam" id="PF07980">
    <property type="entry name" value="SusD_RagB"/>
    <property type="match status" value="1"/>
</dbReference>
<reference evidence="8 9" key="1">
    <citation type="submission" date="2016-10" db="EMBL/GenBank/DDBJ databases">
        <authorList>
            <person name="de Groot N.N."/>
        </authorList>
    </citation>
    <scope>NUCLEOTIDE SEQUENCE [LARGE SCALE GENOMIC DNA]</scope>
    <source>
        <strain evidence="8 9">CGMCC 1.12333</strain>
    </source>
</reference>
<comment type="subcellular location">
    <subcellularLocation>
        <location evidence="1">Cell outer membrane</location>
    </subcellularLocation>
</comment>
<dbReference type="RefSeq" id="WP_093025474.1">
    <property type="nucleotide sequence ID" value="NZ_FPBK01000009.1"/>
</dbReference>
<dbReference type="GO" id="GO:0009279">
    <property type="term" value="C:cell outer membrane"/>
    <property type="evidence" value="ECO:0007669"/>
    <property type="project" value="UniProtKB-SubCell"/>
</dbReference>